<evidence type="ECO:0000313" key="7">
    <source>
        <dbReference type="Proteomes" id="UP000533306"/>
    </source>
</evidence>
<dbReference type="InterPro" id="IPR029062">
    <property type="entry name" value="Class_I_gatase-like"/>
</dbReference>
<accession>A0A7W9S6F0</accession>
<evidence type="ECO:0000256" key="5">
    <source>
        <dbReference type="ARBA" id="ARBA00066788"/>
    </source>
</evidence>
<name>A0A7W9S6F0_9HYPH</name>
<dbReference type="GO" id="GO:0016740">
    <property type="term" value="F:transferase activity"/>
    <property type="evidence" value="ECO:0007669"/>
    <property type="project" value="UniProtKB-KW"/>
</dbReference>
<dbReference type="Pfam" id="PF07722">
    <property type="entry name" value="Peptidase_C26"/>
    <property type="match status" value="1"/>
</dbReference>
<comment type="caution">
    <text evidence="6">The sequence shown here is derived from an EMBL/GenBank/DDBJ whole genome shotgun (WGS) entry which is preliminary data.</text>
</comment>
<organism evidence="6 7">
    <name type="scientific">Aquamicrobium lusatiense</name>
    <dbReference type="NCBI Taxonomy" id="89772"/>
    <lineage>
        <taxon>Bacteria</taxon>
        <taxon>Pseudomonadati</taxon>
        <taxon>Pseudomonadota</taxon>
        <taxon>Alphaproteobacteria</taxon>
        <taxon>Hyphomicrobiales</taxon>
        <taxon>Phyllobacteriaceae</taxon>
        <taxon>Aquamicrobium</taxon>
    </lineage>
</organism>
<keyword evidence="7" id="KW-1185">Reference proteome</keyword>
<dbReference type="GO" id="GO:0033969">
    <property type="term" value="F:gamma-glutamyl-gamma-aminobutyrate hydrolase activity"/>
    <property type="evidence" value="ECO:0007669"/>
    <property type="project" value="UniProtKB-EC"/>
</dbReference>
<comment type="pathway">
    <text evidence="4">Amine and polyamine degradation; putrescine degradation; 4-aminobutanoate from putrescine: step 4/4.</text>
</comment>
<dbReference type="SUPFAM" id="SSF52317">
    <property type="entry name" value="Class I glutamine amidotransferase-like"/>
    <property type="match status" value="1"/>
</dbReference>
<evidence type="ECO:0000313" key="6">
    <source>
        <dbReference type="EMBL" id="MBB6014204.1"/>
    </source>
</evidence>
<keyword evidence="6" id="KW-0315">Glutamine amidotransferase</keyword>
<dbReference type="EMBL" id="JACHEU010000004">
    <property type="protein sequence ID" value="MBB6014204.1"/>
    <property type="molecule type" value="Genomic_DNA"/>
</dbReference>
<proteinExistence type="inferred from homology"/>
<dbReference type="PROSITE" id="PS51273">
    <property type="entry name" value="GATASE_TYPE_1"/>
    <property type="match status" value="1"/>
</dbReference>
<gene>
    <name evidence="6" type="ORF">HNR59_003598</name>
</gene>
<dbReference type="GO" id="GO:0006598">
    <property type="term" value="P:polyamine catabolic process"/>
    <property type="evidence" value="ECO:0007669"/>
    <property type="project" value="TreeGrafter"/>
</dbReference>
<sequence>MARPCVAVATDTIEFAGTEWFATQRQYVMAAARAADVTPLLVPNLGKELDCEAVLDAVDGLLLTGSVSNVYPALYGGEVSPANEPYDPARDATSFALLELALKRGLPLLAICRGLQELNVARGGTLQTEIQSIDGNLDHRAPQSPDRAERFAVKHSIRAAPGSHLAGLIGDEPVMVNSLHRQAIARPGSGIVVEAAAGDGIAEAVSVQDARSFAMGVQWHPEFAAENDPVSQKLFRAFGDDVRAHAARRFPEQEAIQAKA</sequence>
<evidence type="ECO:0000256" key="3">
    <source>
        <dbReference type="ARBA" id="ARBA00055068"/>
    </source>
</evidence>
<protein>
    <recommendedName>
        <fullName evidence="5">gamma-glutamyl-gamma-aminobutyrate hydrolase</fullName>
        <ecNumber evidence="5">3.5.1.94</ecNumber>
    </recommendedName>
</protein>
<comment type="catalytic activity">
    <reaction evidence="2">
        <text>4-(gamma-L-glutamylamino)butanoate + H2O = 4-aminobutanoate + L-glutamate</text>
        <dbReference type="Rhea" id="RHEA:19737"/>
        <dbReference type="ChEBI" id="CHEBI:15377"/>
        <dbReference type="ChEBI" id="CHEBI:29985"/>
        <dbReference type="ChEBI" id="CHEBI:58800"/>
        <dbReference type="ChEBI" id="CHEBI:59888"/>
        <dbReference type="EC" id="3.5.1.94"/>
    </reaction>
</comment>
<dbReference type="PANTHER" id="PTHR43235">
    <property type="entry name" value="GLUTAMINE AMIDOTRANSFERASE PB2B2.05-RELATED"/>
    <property type="match status" value="1"/>
</dbReference>
<dbReference type="GO" id="GO:0005829">
    <property type="term" value="C:cytosol"/>
    <property type="evidence" value="ECO:0007669"/>
    <property type="project" value="TreeGrafter"/>
</dbReference>
<comment type="similarity">
    <text evidence="1">Belongs to the peptidase C26 family.</text>
</comment>
<dbReference type="Gene3D" id="3.40.50.880">
    <property type="match status" value="1"/>
</dbReference>
<keyword evidence="6" id="KW-0808">Transferase</keyword>
<dbReference type="InterPro" id="IPR044668">
    <property type="entry name" value="PuuD-like"/>
</dbReference>
<evidence type="ECO:0000256" key="4">
    <source>
        <dbReference type="ARBA" id="ARBA00060634"/>
    </source>
</evidence>
<reference evidence="6 7" key="1">
    <citation type="submission" date="2020-08" db="EMBL/GenBank/DDBJ databases">
        <title>Genomic Encyclopedia of Type Strains, Phase IV (KMG-IV): sequencing the most valuable type-strain genomes for metagenomic binning, comparative biology and taxonomic classification.</title>
        <authorList>
            <person name="Goeker M."/>
        </authorList>
    </citation>
    <scope>NUCLEOTIDE SEQUENCE [LARGE SCALE GENOMIC DNA]</scope>
    <source>
        <strain evidence="6 7">DSM 11099</strain>
    </source>
</reference>
<dbReference type="CDD" id="cd01745">
    <property type="entry name" value="GATase1_2"/>
    <property type="match status" value="1"/>
</dbReference>
<dbReference type="PANTHER" id="PTHR43235:SF1">
    <property type="entry name" value="GLUTAMINE AMIDOTRANSFERASE PB2B2.05-RELATED"/>
    <property type="match status" value="1"/>
</dbReference>
<dbReference type="FunFam" id="3.40.50.880:FF:000030">
    <property type="entry name" value="Gamma-glutamyl-gamma-aminobutyrate hydrolase PuuD"/>
    <property type="match status" value="1"/>
</dbReference>
<dbReference type="AlphaFoldDB" id="A0A7W9S6F0"/>
<dbReference type="Proteomes" id="UP000533306">
    <property type="component" value="Unassembled WGS sequence"/>
</dbReference>
<dbReference type="EC" id="3.5.1.94" evidence="5"/>
<comment type="function">
    <text evidence="3">Involved in the breakdown of putrescine via hydrolysis of the gamma-glutamyl linkage of gamma-glutamyl-gamma-aminobutyrate.</text>
</comment>
<evidence type="ECO:0000256" key="2">
    <source>
        <dbReference type="ARBA" id="ARBA00052718"/>
    </source>
</evidence>
<evidence type="ECO:0000256" key="1">
    <source>
        <dbReference type="ARBA" id="ARBA00011083"/>
    </source>
</evidence>
<dbReference type="InterPro" id="IPR011697">
    <property type="entry name" value="Peptidase_C26"/>
</dbReference>
<dbReference type="RefSeq" id="WP_183832380.1">
    <property type="nucleotide sequence ID" value="NZ_JACHEU010000004.1"/>
</dbReference>